<dbReference type="PANTHER" id="PTHR13605">
    <property type="entry name" value="ER MEMBRANE PROTEIN COMPLEX SUBUNIT 7"/>
    <property type="match status" value="1"/>
</dbReference>
<sequence length="238" mass="27345">MFKIILFVLSFYLAFVFADVVVPVKNDVAIATPLYTIEGYILPPNLNLGLNHRWLSEITLSINGGQYKGFVRTDGRFVISGVPYGSHVVEVYHPDIYFRPVRVEINAKGKYRVRALSYVEPGTISQIAYPLRLPAAKRRKYFTEREQWRFVDFILNPMFLIMLAPVLMLMIVPRIIRDPQTKRELENLQFPKVPNNLPDLSDMLTSLLSAKPPTPIPEKTAPKPICKICNTKQNKKKR</sequence>
<dbReference type="PANTHER" id="PTHR13605:SF4">
    <property type="entry name" value="ER MEMBRANE PROTEIN COMPLEX SUBUNIT 7"/>
    <property type="match status" value="1"/>
</dbReference>
<feature type="transmembrane region" description="Helical" evidence="7">
    <location>
        <begin position="153"/>
        <end position="172"/>
    </location>
</feature>
<evidence type="ECO:0000256" key="5">
    <source>
        <dbReference type="ARBA" id="ARBA00022989"/>
    </source>
</evidence>
<gene>
    <name evidence="10" type="ORF">DGUA_6G020134</name>
</gene>
<comment type="similarity">
    <text evidence="2">Belongs to the EMC7 family.</text>
</comment>
<reference evidence="11" key="1">
    <citation type="submission" date="2018-01" db="EMBL/GenBank/DDBJ databases">
        <authorList>
            <person name="Alioto T."/>
            <person name="Alioto T."/>
        </authorList>
    </citation>
    <scope>NUCLEOTIDE SEQUENCE [LARGE SCALE GENOMIC DNA]</scope>
</reference>
<evidence type="ECO:0000256" key="8">
    <source>
        <dbReference type="SAM" id="SignalP"/>
    </source>
</evidence>
<dbReference type="InterPro" id="IPR019008">
    <property type="entry name" value="Beta_sandwich_EMC7"/>
</dbReference>
<feature type="domain" description="ER membrane protein complex subunit 7 beta-sandwich" evidence="9">
    <location>
        <begin position="52"/>
        <end position="161"/>
    </location>
</feature>
<keyword evidence="3 7" id="KW-0812">Transmembrane</keyword>
<dbReference type="GO" id="GO:0072546">
    <property type="term" value="C:EMC complex"/>
    <property type="evidence" value="ECO:0007669"/>
    <property type="project" value="TreeGrafter"/>
</dbReference>
<name>A0A3B0K5Q8_DROGU</name>
<evidence type="ECO:0000256" key="3">
    <source>
        <dbReference type="ARBA" id="ARBA00022692"/>
    </source>
</evidence>
<dbReference type="AlphaFoldDB" id="A0A3B0K5Q8"/>
<dbReference type="EMBL" id="OUUW01000022">
    <property type="protein sequence ID" value="SPP89534.1"/>
    <property type="molecule type" value="Genomic_DNA"/>
</dbReference>
<dbReference type="STRING" id="7266.A0A3B0K5Q8"/>
<protein>
    <submittedName>
        <fullName evidence="10">Blast:ER membrane protein complex subunit 7 homolog</fullName>
    </submittedName>
</protein>
<keyword evidence="4 8" id="KW-0732">Signal</keyword>
<dbReference type="SUPFAM" id="SSF49452">
    <property type="entry name" value="Starch-binding domain-like"/>
    <property type="match status" value="1"/>
</dbReference>
<feature type="chain" id="PRO_5018084383" evidence="8">
    <location>
        <begin position="19"/>
        <end position="238"/>
    </location>
</feature>
<evidence type="ECO:0000256" key="7">
    <source>
        <dbReference type="SAM" id="Phobius"/>
    </source>
</evidence>
<evidence type="ECO:0000259" key="9">
    <source>
        <dbReference type="Pfam" id="PF09430"/>
    </source>
</evidence>
<dbReference type="Proteomes" id="UP000268350">
    <property type="component" value="Unassembled WGS sequence"/>
</dbReference>
<dbReference type="Pfam" id="PF09430">
    <property type="entry name" value="EMC7_beta-sandw"/>
    <property type="match status" value="1"/>
</dbReference>
<comment type="subcellular location">
    <subcellularLocation>
        <location evidence="1">Membrane</location>
        <topology evidence="1">Single-pass membrane protein</topology>
    </subcellularLocation>
</comment>
<keyword evidence="5 7" id="KW-1133">Transmembrane helix</keyword>
<evidence type="ECO:0000256" key="6">
    <source>
        <dbReference type="ARBA" id="ARBA00023136"/>
    </source>
</evidence>
<accession>A0A3B0K5Q8</accession>
<dbReference type="InterPro" id="IPR039163">
    <property type="entry name" value="EMC7"/>
</dbReference>
<evidence type="ECO:0000313" key="11">
    <source>
        <dbReference type="Proteomes" id="UP000268350"/>
    </source>
</evidence>
<keyword evidence="11" id="KW-1185">Reference proteome</keyword>
<evidence type="ECO:0000313" key="10">
    <source>
        <dbReference type="EMBL" id="SPP89534.1"/>
    </source>
</evidence>
<dbReference type="OrthoDB" id="27095at2759"/>
<evidence type="ECO:0000256" key="1">
    <source>
        <dbReference type="ARBA" id="ARBA00004167"/>
    </source>
</evidence>
<organism evidence="10 11">
    <name type="scientific">Drosophila guanche</name>
    <name type="common">Fruit fly</name>
    <dbReference type="NCBI Taxonomy" id="7266"/>
    <lineage>
        <taxon>Eukaryota</taxon>
        <taxon>Metazoa</taxon>
        <taxon>Ecdysozoa</taxon>
        <taxon>Arthropoda</taxon>
        <taxon>Hexapoda</taxon>
        <taxon>Insecta</taxon>
        <taxon>Pterygota</taxon>
        <taxon>Neoptera</taxon>
        <taxon>Endopterygota</taxon>
        <taxon>Diptera</taxon>
        <taxon>Brachycera</taxon>
        <taxon>Muscomorpha</taxon>
        <taxon>Ephydroidea</taxon>
        <taxon>Drosophilidae</taxon>
        <taxon>Drosophila</taxon>
        <taxon>Sophophora</taxon>
    </lineage>
</organism>
<feature type="signal peptide" evidence="8">
    <location>
        <begin position="1"/>
        <end position="18"/>
    </location>
</feature>
<evidence type="ECO:0000256" key="4">
    <source>
        <dbReference type="ARBA" id="ARBA00022729"/>
    </source>
</evidence>
<keyword evidence="6 7" id="KW-0472">Membrane</keyword>
<proteinExistence type="inferred from homology"/>
<dbReference type="GO" id="GO:0030246">
    <property type="term" value="F:carbohydrate binding"/>
    <property type="evidence" value="ECO:0007669"/>
    <property type="project" value="InterPro"/>
</dbReference>
<dbReference type="OMA" id="EMENMQM"/>
<evidence type="ECO:0000256" key="2">
    <source>
        <dbReference type="ARBA" id="ARBA00008880"/>
    </source>
</evidence>
<dbReference type="InterPro" id="IPR013784">
    <property type="entry name" value="Carb-bd-like_fold"/>
</dbReference>